<dbReference type="EMBL" id="DWXG01000056">
    <property type="protein sequence ID" value="HJB98399.1"/>
    <property type="molecule type" value="Genomic_DNA"/>
</dbReference>
<sequence>MVLELAPPYAVVCDGKHRPLERPKRKKLLHLAPTGTVLPQEAVKTNGKIRKALRPFQDGAHR</sequence>
<protein>
    <submittedName>
        <fullName evidence="1">Uncharacterized protein</fullName>
    </submittedName>
</protein>
<organism evidence="1 2">
    <name type="scientific">Candidatus Acutalibacter pullicola</name>
    <dbReference type="NCBI Taxonomy" id="2838417"/>
    <lineage>
        <taxon>Bacteria</taxon>
        <taxon>Bacillati</taxon>
        <taxon>Bacillota</taxon>
        <taxon>Clostridia</taxon>
        <taxon>Eubacteriales</taxon>
        <taxon>Acutalibacteraceae</taxon>
        <taxon>Acutalibacter</taxon>
    </lineage>
</organism>
<proteinExistence type="predicted"/>
<accession>A0A9D2SFD3</accession>
<gene>
    <name evidence="1" type="ORF">H9710_07460</name>
</gene>
<evidence type="ECO:0000313" key="1">
    <source>
        <dbReference type="EMBL" id="HJB98399.1"/>
    </source>
</evidence>
<dbReference type="Proteomes" id="UP000826793">
    <property type="component" value="Unassembled WGS sequence"/>
</dbReference>
<reference evidence="1" key="1">
    <citation type="journal article" date="2021" name="PeerJ">
        <title>Extensive microbial diversity within the chicken gut microbiome revealed by metagenomics and culture.</title>
        <authorList>
            <person name="Gilroy R."/>
            <person name="Ravi A."/>
            <person name="Getino M."/>
            <person name="Pursley I."/>
            <person name="Horton D.L."/>
            <person name="Alikhan N.F."/>
            <person name="Baker D."/>
            <person name="Gharbi K."/>
            <person name="Hall N."/>
            <person name="Watson M."/>
            <person name="Adriaenssens E.M."/>
            <person name="Foster-Nyarko E."/>
            <person name="Jarju S."/>
            <person name="Secka A."/>
            <person name="Antonio M."/>
            <person name="Oren A."/>
            <person name="Chaudhuri R.R."/>
            <person name="La Ragione R."/>
            <person name="Hildebrand F."/>
            <person name="Pallen M.J."/>
        </authorList>
    </citation>
    <scope>NUCLEOTIDE SEQUENCE</scope>
    <source>
        <strain evidence="1">CHK185-1770</strain>
    </source>
</reference>
<dbReference type="AlphaFoldDB" id="A0A9D2SFD3"/>
<comment type="caution">
    <text evidence="1">The sequence shown here is derived from an EMBL/GenBank/DDBJ whole genome shotgun (WGS) entry which is preliminary data.</text>
</comment>
<reference evidence="1" key="2">
    <citation type="submission" date="2021-04" db="EMBL/GenBank/DDBJ databases">
        <authorList>
            <person name="Gilroy R."/>
        </authorList>
    </citation>
    <scope>NUCLEOTIDE SEQUENCE</scope>
    <source>
        <strain evidence="1">CHK185-1770</strain>
    </source>
</reference>
<name>A0A9D2SFD3_9FIRM</name>
<evidence type="ECO:0000313" key="2">
    <source>
        <dbReference type="Proteomes" id="UP000826793"/>
    </source>
</evidence>